<dbReference type="CDD" id="cd15482">
    <property type="entry name" value="Sialidase_non-viral"/>
    <property type="match status" value="2"/>
</dbReference>
<dbReference type="InterPro" id="IPR036278">
    <property type="entry name" value="Sialidase_sf"/>
</dbReference>
<dbReference type="InterPro" id="IPR050310">
    <property type="entry name" value="VPS10-sortilin"/>
</dbReference>
<organism evidence="4 5">
    <name type="scientific">Candidatus Saccharicenans subterraneus</name>
    <dbReference type="NCBI Taxonomy" id="2508984"/>
    <lineage>
        <taxon>Bacteria</taxon>
        <taxon>Candidatus Aminicenantota</taxon>
        <taxon>Candidatus Aminicenantia</taxon>
        <taxon>Candidatus Aminicenantales</taxon>
        <taxon>Candidatus Saccharicenantaceae</taxon>
        <taxon>Candidatus Saccharicenans</taxon>
    </lineage>
</organism>
<dbReference type="SUPFAM" id="SSF110296">
    <property type="entry name" value="Oligoxyloglucan reducing end-specific cellobiohydrolase"/>
    <property type="match status" value="1"/>
</dbReference>
<sequence length="910" mass="101694">MNLKRTLICLMSAFILTGSLTSAAQTAKEKTGAAVRLNESLFQAVKYRSIGPTRQSGRFVDFAVPRQKPFTFYAATASGGLWKTVNNGLTFEPIFDHERVVSIGDIEVAPSSPEVIWVGTGEANNSRSTYWGDGVYKSTDGGKTWKNMGLKDTHHIGRILIDPVNPDVVYVAALGHLYSENDDRGLYKTTDGGKTWQRVLEVRVENRAVGVVDVVMDPENSSVLYAAAYDRLRKPWNYQLGGPGSGIYKTTDGGRTWKKLENGLPGGILGRIGLAVYLRNPRIVYACIENANKPGMSPEDRYREIVLGLPSAGMIDGEVYRSDDGGESWRKISPEGQSIGGAPGYYYGQIVVDPNDDKVVYVLSVSVLGTRDAGRTWNRRVFNFGGDNHALWINPENSNHMLLGYDHGMGVTYDGGKTWYHPDFLPLAQFYAVGLDNSYPYRVAGGTQDNGSHLGPSTRPGGKPVRLEHWATVGGGDGMYNVFDWKTNRYLYNESQFGAIQRIDLQTGERKSIRYQREDLRWNWCAPIMVSRHNSDVIYHAANILLKSPYRGEYWVEVSPDLTTNDKEKLPQGKGGDGNIQYCTITTIDESPLVEGLLWVGTDDGQVWVTRDGGKNWEKLTDKIKGHPGYWVSRVVASNFSPGTAYLTVTGFRQDDFRPYIFKTDDYGQTWVPIVGNLAEGPVNVIREDHRNPQLLIAGTDFGVYATLDGGKNWFNLKGNMPTQPVHDLIIHPRDNDLVVATHGRGIFITDISWLQELTPEILNRELHLFSVEPKIRWIDKDMGHSSSLNYEGESEPEAAVINYYLKSEVGGEVKVRIYQGQMLINELKGSSGAGFNQVLWNLTARRERTPEEKKRFEQMMTRMASAGYRSQVDPNYVYSPVREGEYRVVVEAGGQQVSGVIRILPDLWN</sequence>
<name>A0A3E2BMS1_9BACT</name>
<evidence type="ECO:0000256" key="1">
    <source>
        <dbReference type="ARBA" id="ARBA00022737"/>
    </source>
</evidence>
<dbReference type="AlphaFoldDB" id="A0A3E2BMS1"/>
<keyword evidence="2" id="KW-0732">Signal</keyword>
<dbReference type="SUPFAM" id="SSF50939">
    <property type="entry name" value="Sialidases"/>
    <property type="match status" value="1"/>
</dbReference>
<keyword evidence="4" id="KW-0378">Hydrolase</keyword>
<protein>
    <submittedName>
        <fullName evidence="4">Glycosyl hydrolase, BNR repeat</fullName>
    </submittedName>
</protein>
<dbReference type="PANTHER" id="PTHR12106">
    <property type="entry name" value="SORTILIN RELATED"/>
    <property type="match status" value="1"/>
</dbReference>
<gene>
    <name evidence="4" type="ORF">OP8BY_2035</name>
</gene>
<dbReference type="Gene3D" id="2.130.10.10">
    <property type="entry name" value="YVTN repeat-like/Quinoprotein amine dehydrogenase"/>
    <property type="match status" value="5"/>
</dbReference>
<keyword evidence="1" id="KW-0677">Repeat</keyword>
<dbReference type="Pfam" id="PF15902">
    <property type="entry name" value="Sortilin-Vps10"/>
    <property type="match status" value="1"/>
</dbReference>
<dbReference type="GO" id="GO:0016787">
    <property type="term" value="F:hydrolase activity"/>
    <property type="evidence" value="ECO:0007669"/>
    <property type="project" value="UniProtKB-KW"/>
</dbReference>
<dbReference type="EMBL" id="QUAH01000005">
    <property type="protein sequence ID" value="RFT16029.1"/>
    <property type="molecule type" value="Genomic_DNA"/>
</dbReference>
<dbReference type="InterPro" id="IPR015943">
    <property type="entry name" value="WD40/YVTN_repeat-like_dom_sf"/>
</dbReference>
<feature type="chain" id="PRO_5017583220" evidence="2">
    <location>
        <begin position="25"/>
        <end position="910"/>
    </location>
</feature>
<dbReference type="InterPro" id="IPR031778">
    <property type="entry name" value="Sortilin_N"/>
</dbReference>
<dbReference type="Proteomes" id="UP000257323">
    <property type="component" value="Unassembled WGS sequence"/>
</dbReference>
<proteinExistence type="predicted"/>
<evidence type="ECO:0000313" key="4">
    <source>
        <dbReference type="EMBL" id="RFT16029.1"/>
    </source>
</evidence>
<comment type="caution">
    <text evidence="4">The sequence shown here is derived from an EMBL/GenBank/DDBJ whole genome shotgun (WGS) entry which is preliminary data.</text>
</comment>
<evidence type="ECO:0000256" key="2">
    <source>
        <dbReference type="SAM" id="SignalP"/>
    </source>
</evidence>
<evidence type="ECO:0000313" key="5">
    <source>
        <dbReference type="Proteomes" id="UP000257323"/>
    </source>
</evidence>
<evidence type="ECO:0000259" key="3">
    <source>
        <dbReference type="Pfam" id="PF15902"/>
    </source>
</evidence>
<feature type="signal peptide" evidence="2">
    <location>
        <begin position="1"/>
        <end position="24"/>
    </location>
</feature>
<dbReference type="PANTHER" id="PTHR12106:SF27">
    <property type="entry name" value="SORTILIN-RELATED RECEPTOR"/>
    <property type="match status" value="1"/>
</dbReference>
<feature type="domain" description="Sortilin N-terminal" evidence="3">
    <location>
        <begin position="135"/>
        <end position="262"/>
    </location>
</feature>
<accession>A0A3E2BMS1</accession>
<reference evidence="4 5" key="1">
    <citation type="submission" date="2018-08" db="EMBL/GenBank/DDBJ databases">
        <title>Genome analysis of the thermophilic bacterium of the candidate phylum Aminicenantes from deep subsurface aquifer revealed its physiology and ecological role.</title>
        <authorList>
            <person name="Kadnikov V.V."/>
            <person name="Mardanov A.V."/>
            <person name="Beletsky A.V."/>
            <person name="Karnachuk O.V."/>
            <person name="Ravin N.V."/>
        </authorList>
    </citation>
    <scope>NUCLEOTIDE SEQUENCE [LARGE SCALE GENOMIC DNA]</scope>
    <source>
        <strain evidence="4">BY38</strain>
    </source>
</reference>